<dbReference type="EMBL" id="JBHSKG010000003">
    <property type="protein sequence ID" value="MFC5138354.1"/>
    <property type="molecule type" value="Genomic_DNA"/>
</dbReference>
<name>A0ABV9ZD97_9PSEU</name>
<protein>
    <submittedName>
        <fullName evidence="1">Uncharacterized protein</fullName>
    </submittedName>
</protein>
<comment type="caution">
    <text evidence="1">The sequence shown here is derived from an EMBL/GenBank/DDBJ whole genome shotgun (WGS) entry which is preliminary data.</text>
</comment>
<dbReference type="RefSeq" id="WP_378020560.1">
    <property type="nucleotide sequence ID" value="NZ_JBHSKG010000003.1"/>
</dbReference>
<reference evidence="2" key="1">
    <citation type="journal article" date="2019" name="Int. J. Syst. Evol. Microbiol.">
        <title>The Global Catalogue of Microorganisms (GCM) 10K type strain sequencing project: providing services to taxonomists for standard genome sequencing and annotation.</title>
        <authorList>
            <consortium name="The Broad Institute Genomics Platform"/>
            <consortium name="The Broad Institute Genome Sequencing Center for Infectious Disease"/>
            <person name="Wu L."/>
            <person name="Ma J."/>
        </authorList>
    </citation>
    <scope>NUCLEOTIDE SEQUENCE [LARGE SCALE GENOMIC DNA]</scope>
    <source>
        <strain evidence="2">XZYJ18</strain>
    </source>
</reference>
<dbReference type="Proteomes" id="UP001596175">
    <property type="component" value="Unassembled WGS sequence"/>
</dbReference>
<gene>
    <name evidence="1" type="ORF">ACFPK1_08950</name>
</gene>
<keyword evidence="2" id="KW-1185">Reference proteome</keyword>
<sequence>MIVQLSAGAARVAEPDDCTRLHVATSLPADAVDEALRGSGAGRLAPEGDALLDVETLRRRARAAADAPDWDARWAKMIDYARSKGWVTADDAAVRAHVEYGASA</sequence>
<evidence type="ECO:0000313" key="2">
    <source>
        <dbReference type="Proteomes" id="UP001596175"/>
    </source>
</evidence>
<accession>A0ABV9ZD97</accession>
<organism evidence="1 2">
    <name type="scientific">Actinomycetospora rhizophila</name>
    <dbReference type="NCBI Taxonomy" id="1416876"/>
    <lineage>
        <taxon>Bacteria</taxon>
        <taxon>Bacillati</taxon>
        <taxon>Actinomycetota</taxon>
        <taxon>Actinomycetes</taxon>
        <taxon>Pseudonocardiales</taxon>
        <taxon>Pseudonocardiaceae</taxon>
        <taxon>Actinomycetospora</taxon>
    </lineage>
</organism>
<proteinExistence type="predicted"/>
<evidence type="ECO:0000313" key="1">
    <source>
        <dbReference type="EMBL" id="MFC5138354.1"/>
    </source>
</evidence>